<reference evidence="3" key="1">
    <citation type="journal article" date="2014" name="Front. Microbiol.">
        <title>High frequency of phylogenetically diverse reductive dehalogenase-homologous genes in deep subseafloor sedimentary metagenomes.</title>
        <authorList>
            <person name="Kawai M."/>
            <person name="Futagami T."/>
            <person name="Toyoda A."/>
            <person name="Takaki Y."/>
            <person name="Nishi S."/>
            <person name="Hori S."/>
            <person name="Arai W."/>
            <person name="Tsubouchi T."/>
            <person name="Morono Y."/>
            <person name="Uchiyama I."/>
            <person name="Ito T."/>
            <person name="Fujiyama A."/>
            <person name="Inagaki F."/>
            <person name="Takami H."/>
        </authorList>
    </citation>
    <scope>NUCLEOTIDE SEQUENCE</scope>
    <source>
        <strain evidence="3">Expedition CK06-06</strain>
    </source>
</reference>
<protein>
    <recommendedName>
        <fullName evidence="2">HPP transmembrane region domain-containing protein</fullName>
    </recommendedName>
</protein>
<feature type="domain" description="HPP transmembrane region" evidence="2">
    <location>
        <begin position="1"/>
        <end position="95"/>
    </location>
</feature>
<keyword evidence="1" id="KW-0812">Transmembrane</keyword>
<evidence type="ECO:0000313" key="3">
    <source>
        <dbReference type="EMBL" id="GAG84377.1"/>
    </source>
</evidence>
<accession>X1BT99</accession>
<comment type="caution">
    <text evidence="3">The sequence shown here is derived from an EMBL/GenBank/DDBJ whole genome shotgun (WGS) entry which is preliminary data.</text>
</comment>
<evidence type="ECO:0000256" key="1">
    <source>
        <dbReference type="SAM" id="Phobius"/>
    </source>
</evidence>
<keyword evidence="1" id="KW-0472">Membrane</keyword>
<dbReference type="AlphaFoldDB" id="X1BT99"/>
<organism evidence="3">
    <name type="scientific">marine sediment metagenome</name>
    <dbReference type="NCBI Taxonomy" id="412755"/>
    <lineage>
        <taxon>unclassified sequences</taxon>
        <taxon>metagenomes</taxon>
        <taxon>ecological metagenomes</taxon>
    </lineage>
</organism>
<keyword evidence="1" id="KW-1133">Transmembrane helix</keyword>
<dbReference type="InterPro" id="IPR058581">
    <property type="entry name" value="TM_HPP"/>
</dbReference>
<name>X1BT99_9ZZZZ</name>
<dbReference type="EMBL" id="BART01015433">
    <property type="protein sequence ID" value="GAG84377.1"/>
    <property type="molecule type" value="Genomic_DNA"/>
</dbReference>
<evidence type="ECO:0000259" key="2">
    <source>
        <dbReference type="Pfam" id="PF04982"/>
    </source>
</evidence>
<dbReference type="PANTHER" id="PTHR33741">
    <property type="entry name" value="TRANSMEMBRANE PROTEIN DDB_G0269096-RELATED"/>
    <property type="match status" value="1"/>
</dbReference>
<dbReference type="Pfam" id="PF04982">
    <property type="entry name" value="TM_HPP"/>
    <property type="match status" value="1"/>
</dbReference>
<dbReference type="InterPro" id="IPR007065">
    <property type="entry name" value="HPP"/>
</dbReference>
<sequence>MAATTFIVFAMPKAVSAKTRNVIGGHLVGLASGTIFYLTALPYWVEYPLAVGLAILLMVALDVEHPPAAGTALAVVINEVSLNAFITIMLSAVILSQCRYYLRGYLKDLV</sequence>
<dbReference type="PANTHER" id="PTHR33741:SF5">
    <property type="entry name" value="TRANSMEMBRANE PROTEIN DDB_G0269096-RELATED"/>
    <property type="match status" value="1"/>
</dbReference>
<feature type="transmembrane region" description="Helical" evidence="1">
    <location>
        <begin position="82"/>
        <end position="102"/>
    </location>
</feature>
<gene>
    <name evidence="3" type="ORF">S01H4_29961</name>
</gene>
<proteinExistence type="predicted"/>